<dbReference type="SUPFAM" id="SSF81338">
    <property type="entry name" value="Aquaporin-like"/>
    <property type="match status" value="1"/>
</dbReference>
<organism evidence="8">
    <name type="scientific">Cucurbita ficifolia</name>
    <name type="common">figleaf gourd</name>
    <dbReference type="NCBI Taxonomy" id="37645"/>
    <lineage>
        <taxon>Eukaryota</taxon>
        <taxon>Viridiplantae</taxon>
        <taxon>Streptophyta</taxon>
        <taxon>Embryophyta</taxon>
        <taxon>Tracheophyta</taxon>
        <taxon>Spermatophyta</taxon>
        <taxon>Magnoliopsida</taxon>
        <taxon>eudicotyledons</taxon>
        <taxon>Gunneridae</taxon>
        <taxon>Pentapetalae</taxon>
        <taxon>rosids</taxon>
        <taxon>fabids</taxon>
        <taxon>Cucurbitales</taxon>
        <taxon>Cucurbitaceae</taxon>
        <taxon>Cucurbiteae</taxon>
        <taxon>Cucurbita</taxon>
    </lineage>
</organism>
<dbReference type="InterPro" id="IPR022357">
    <property type="entry name" value="MIP_CS"/>
</dbReference>
<protein>
    <submittedName>
        <fullName evidence="8">Silicon transporter 3</fullName>
    </submittedName>
</protein>
<feature type="transmembrane region" description="Helical" evidence="7">
    <location>
        <begin position="230"/>
        <end position="251"/>
    </location>
</feature>
<evidence type="ECO:0000256" key="7">
    <source>
        <dbReference type="SAM" id="Phobius"/>
    </source>
</evidence>
<gene>
    <name evidence="8" type="primary">Lsi3</name>
</gene>
<feature type="transmembrane region" description="Helical" evidence="7">
    <location>
        <begin position="77"/>
        <end position="99"/>
    </location>
</feature>
<accession>A0A172B0F5</accession>
<dbReference type="GO" id="GO:0015267">
    <property type="term" value="F:channel activity"/>
    <property type="evidence" value="ECO:0007669"/>
    <property type="project" value="InterPro"/>
</dbReference>
<evidence type="ECO:0000256" key="5">
    <source>
        <dbReference type="ARBA" id="ARBA00023136"/>
    </source>
</evidence>
<dbReference type="PANTHER" id="PTHR45724:SF16">
    <property type="entry name" value="AQUAPORIN NIP2-1"/>
    <property type="match status" value="1"/>
</dbReference>
<feature type="transmembrane region" description="Helical" evidence="7">
    <location>
        <begin position="120"/>
        <end position="141"/>
    </location>
</feature>
<dbReference type="CDD" id="cd00333">
    <property type="entry name" value="MIP"/>
    <property type="match status" value="1"/>
</dbReference>
<dbReference type="InterPro" id="IPR023271">
    <property type="entry name" value="Aquaporin-like"/>
</dbReference>
<dbReference type="PRINTS" id="PR00783">
    <property type="entry name" value="MINTRINSICP"/>
</dbReference>
<dbReference type="PROSITE" id="PS00221">
    <property type="entry name" value="MIP"/>
    <property type="match status" value="1"/>
</dbReference>
<dbReference type="InterPro" id="IPR000425">
    <property type="entry name" value="MIP"/>
</dbReference>
<name>A0A172B0F5_9ROSI</name>
<keyword evidence="5 7" id="KW-0472">Membrane</keyword>
<dbReference type="PANTHER" id="PTHR45724">
    <property type="entry name" value="AQUAPORIN NIP2-1"/>
    <property type="match status" value="1"/>
</dbReference>
<keyword evidence="4 7" id="KW-1133">Transmembrane helix</keyword>
<reference evidence="8" key="1">
    <citation type="submission" date="2014-07" db="EMBL/GenBank/DDBJ databases">
        <title>Cloning and Expression Analysis of Silicon Transporter Gene CmLsi3 in Roots of Rootstocks for Cucumber Grafting.</title>
        <authorList>
            <person name="Wang H."/>
            <person name="Zhao S."/>
            <person name="Wei M."/>
        </authorList>
    </citation>
    <scope>NUCLEOTIDE SEQUENCE</scope>
</reference>
<comment type="similarity">
    <text evidence="6">Belongs to the MIP/aquaporin (TC 1.A.8) family.</text>
</comment>
<feature type="transmembrane region" description="Helical" evidence="7">
    <location>
        <begin position="191"/>
        <end position="210"/>
    </location>
</feature>
<dbReference type="GO" id="GO:0016020">
    <property type="term" value="C:membrane"/>
    <property type="evidence" value="ECO:0007669"/>
    <property type="project" value="UniProtKB-SubCell"/>
</dbReference>
<feature type="transmembrane region" description="Helical" evidence="7">
    <location>
        <begin position="161"/>
        <end position="179"/>
    </location>
</feature>
<keyword evidence="3 6" id="KW-0812">Transmembrane</keyword>
<evidence type="ECO:0000256" key="3">
    <source>
        <dbReference type="ARBA" id="ARBA00022692"/>
    </source>
</evidence>
<sequence length="264" mass="27864">MATANWSAAHEEAFISVGTDYSDPHQSFFRGRFQQLCPPEFSRKLVAEVIATYLLVFVTCGAAALSVSDERQVSKLGASITGGLIVTVMIYAVGHISGAHMNPAVTFAFAAVKRFPWKQVPLYAAAQLSGATSAAFTLRILLDPIKELGTTSPSGPEFKALIVEIVVSFCMMFVTSAVATDTKAIGELAGIAVGSSVCITSIFAGPISGGSMNPARSIGPAIASSHYEGIWVYLVGPVAGTLLGAWSYNFIRTTEKHGHQLSLQ</sequence>
<evidence type="ECO:0000256" key="1">
    <source>
        <dbReference type="ARBA" id="ARBA00004141"/>
    </source>
</evidence>
<dbReference type="Gene3D" id="1.20.1080.10">
    <property type="entry name" value="Glycerol uptake facilitator protein"/>
    <property type="match status" value="1"/>
</dbReference>
<dbReference type="Pfam" id="PF00230">
    <property type="entry name" value="MIP"/>
    <property type="match status" value="1"/>
</dbReference>
<dbReference type="AlphaFoldDB" id="A0A172B0F5"/>
<evidence type="ECO:0000313" key="8">
    <source>
        <dbReference type="EMBL" id="AKB95556.1"/>
    </source>
</evidence>
<dbReference type="InterPro" id="IPR034294">
    <property type="entry name" value="Aquaporin_transptr"/>
</dbReference>
<evidence type="ECO:0000256" key="6">
    <source>
        <dbReference type="RuleBase" id="RU000477"/>
    </source>
</evidence>
<feature type="transmembrane region" description="Helical" evidence="7">
    <location>
        <begin position="45"/>
        <end position="65"/>
    </location>
</feature>
<evidence type="ECO:0000256" key="4">
    <source>
        <dbReference type="ARBA" id="ARBA00022989"/>
    </source>
</evidence>
<dbReference type="EMBL" id="KM203110">
    <property type="protein sequence ID" value="AKB95556.1"/>
    <property type="molecule type" value="mRNA"/>
</dbReference>
<comment type="subcellular location">
    <subcellularLocation>
        <location evidence="1">Membrane</location>
        <topology evidence="1">Multi-pass membrane protein</topology>
    </subcellularLocation>
</comment>
<evidence type="ECO:0000256" key="2">
    <source>
        <dbReference type="ARBA" id="ARBA00022448"/>
    </source>
</evidence>
<keyword evidence="2 6" id="KW-0813">Transport</keyword>
<proteinExistence type="evidence at transcript level"/>